<proteinExistence type="predicted"/>
<dbReference type="EMBL" id="JAEKFT010000036">
    <property type="protein sequence ID" value="MBT0963715.1"/>
    <property type="molecule type" value="Genomic_DNA"/>
</dbReference>
<dbReference type="AlphaFoldDB" id="A0A944HAQ8"/>
<name>A0A944HAQ8_DENI1</name>
<comment type="caution">
    <text evidence="1">The sequence shown here is derived from an EMBL/GenBank/DDBJ whole genome shotgun (WGS) entry which is preliminary data.</text>
</comment>
<sequence length="103" mass="11814">MYFILGGLQADTSTEMIADGLRRYFTVTEVVIYRDGDADHPLAKVAVSDSYMHVWEIANRLRGVYHRGRALTFHIPAHQHFDHLFDADDPRAAHDPREALHLD</sequence>
<gene>
    <name evidence="1" type="ORF">I8J34_21250</name>
</gene>
<accession>A0A944HAQ8</accession>
<evidence type="ECO:0000313" key="1">
    <source>
        <dbReference type="EMBL" id="MBT0963715.1"/>
    </source>
</evidence>
<dbReference type="RefSeq" id="WP_214363646.1">
    <property type="nucleotide sequence ID" value="NZ_JAEKFT010000036.1"/>
</dbReference>
<reference evidence="2" key="1">
    <citation type="journal article" date="2022" name="ISME J.">
        <title>Genetic and phylogenetic analysis of dissimilatory iodate-reducing bacteria identifies potential niches across the world's oceans.</title>
        <authorList>
            <person name="Reyes-Umana V."/>
            <person name="Henning Z."/>
            <person name="Lee K."/>
            <person name="Barnum T.P."/>
            <person name="Coates J.D."/>
        </authorList>
    </citation>
    <scope>NUCLEOTIDE SEQUENCE [LARGE SCALE GENOMIC DNA]</scope>
    <source>
        <strain evidence="2">IR12</strain>
    </source>
</reference>
<dbReference type="Proteomes" id="UP000694660">
    <property type="component" value="Unassembled WGS sequence"/>
</dbReference>
<protein>
    <submittedName>
        <fullName evidence="1">RNA-binding protein</fullName>
    </submittedName>
</protein>
<evidence type="ECO:0000313" key="2">
    <source>
        <dbReference type="Proteomes" id="UP000694660"/>
    </source>
</evidence>
<organism evidence="1 2">
    <name type="scientific">Denitromonas iodatirespirans</name>
    <dbReference type="NCBI Taxonomy" id="2795389"/>
    <lineage>
        <taxon>Bacteria</taxon>
        <taxon>Pseudomonadati</taxon>
        <taxon>Pseudomonadota</taxon>
        <taxon>Betaproteobacteria</taxon>
        <taxon>Rhodocyclales</taxon>
        <taxon>Zoogloeaceae</taxon>
        <taxon>Denitromonas</taxon>
    </lineage>
</organism>
<keyword evidence="2" id="KW-1185">Reference proteome</keyword>